<dbReference type="RefSeq" id="WP_345137263.1">
    <property type="nucleotide sequence ID" value="NZ_BAABAT010000040.1"/>
</dbReference>
<evidence type="ECO:0000313" key="2">
    <source>
        <dbReference type="EMBL" id="GAA4260345.1"/>
    </source>
</evidence>
<dbReference type="EMBL" id="BAABAT010000040">
    <property type="protein sequence ID" value="GAA4260345.1"/>
    <property type="molecule type" value="Genomic_DNA"/>
</dbReference>
<feature type="compositionally biased region" description="Basic and acidic residues" evidence="1">
    <location>
        <begin position="1"/>
        <end position="11"/>
    </location>
</feature>
<evidence type="ECO:0000313" key="3">
    <source>
        <dbReference type="Proteomes" id="UP001500620"/>
    </source>
</evidence>
<feature type="region of interest" description="Disordered" evidence="1">
    <location>
        <begin position="1"/>
        <end position="29"/>
    </location>
</feature>
<accession>A0ABP8DNY6</accession>
<dbReference type="Proteomes" id="UP001500620">
    <property type="component" value="Unassembled WGS sequence"/>
</dbReference>
<comment type="caution">
    <text evidence="2">The sequence shown here is derived from an EMBL/GenBank/DDBJ whole genome shotgun (WGS) entry which is preliminary data.</text>
</comment>
<gene>
    <name evidence="2" type="ORF">GCM10022255_088620</name>
</gene>
<keyword evidence="3" id="KW-1185">Reference proteome</keyword>
<reference evidence="3" key="1">
    <citation type="journal article" date="2019" name="Int. J. Syst. Evol. Microbiol.">
        <title>The Global Catalogue of Microorganisms (GCM) 10K type strain sequencing project: providing services to taxonomists for standard genome sequencing and annotation.</title>
        <authorList>
            <consortium name="The Broad Institute Genomics Platform"/>
            <consortium name="The Broad Institute Genome Sequencing Center for Infectious Disease"/>
            <person name="Wu L."/>
            <person name="Ma J."/>
        </authorList>
    </citation>
    <scope>NUCLEOTIDE SEQUENCE [LARGE SCALE GENOMIC DNA]</scope>
    <source>
        <strain evidence="3">JCM 17441</strain>
    </source>
</reference>
<organism evidence="2 3">
    <name type="scientific">Dactylosporangium darangshiense</name>
    <dbReference type="NCBI Taxonomy" id="579108"/>
    <lineage>
        <taxon>Bacteria</taxon>
        <taxon>Bacillati</taxon>
        <taxon>Actinomycetota</taxon>
        <taxon>Actinomycetes</taxon>
        <taxon>Micromonosporales</taxon>
        <taxon>Micromonosporaceae</taxon>
        <taxon>Dactylosporangium</taxon>
    </lineage>
</organism>
<sequence length="199" mass="20882">MAWDRGGRQLEPEVLPAGSRSCAAPGASMRRPARTAFGNLFDPTGKANVSLPTMVERPTAAWRANVEEDVAGLAAGTLDPDEAVAAQLWPDDMIRDTDEVLDLFETDVAGLVNHRYEPAGDAEIFGVIERTVRALNAVNVRYDEAAYETGERESLCKYIEDVLDVAGIDVDAFAGAGAGAASSSAAEGNHGLSSTGSVG</sequence>
<name>A0ABP8DNY6_9ACTN</name>
<evidence type="ECO:0000256" key="1">
    <source>
        <dbReference type="SAM" id="MobiDB-lite"/>
    </source>
</evidence>
<protein>
    <submittedName>
        <fullName evidence="2">Uncharacterized protein</fullName>
    </submittedName>
</protein>
<proteinExistence type="predicted"/>